<dbReference type="Gene3D" id="3.30.450.330">
    <property type="match status" value="1"/>
</dbReference>
<evidence type="ECO:0000259" key="5">
    <source>
        <dbReference type="Pfam" id="PF00905"/>
    </source>
</evidence>
<dbReference type="GO" id="GO:0071555">
    <property type="term" value="P:cell wall organization"/>
    <property type="evidence" value="ECO:0007669"/>
    <property type="project" value="TreeGrafter"/>
</dbReference>
<feature type="domain" description="Penicillin-binding protein transpeptidase" evidence="5">
    <location>
        <begin position="267"/>
        <end position="576"/>
    </location>
</feature>
<comment type="caution">
    <text evidence="7">The sequence shown here is derived from an EMBL/GenBank/DDBJ whole genome shotgun (WGS) entry which is preliminary data.</text>
</comment>
<comment type="similarity">
    <text evidence="2">Belongs to the transpeptidase family.</text>
</comment>
<gene>
    <name evidence="7" type="ORF">GS597_02980</name>
</gene>
<feature type="domain" description="Penicillin-binding protein dimerisation" evidence="6">
    <location>
        <begin position="79"/>
        <end position="193"/>
    </location>
</feature>
<comment type="subcellular location">
    <subcellularLocation>
        <location evidence="1">Membrane</location>
    </subcellularLocation>
</comment>
<organism evidence="7 8">
    <name type="scientific">Petrachloros mirabilis ULC683</name>
    <dbReference type="NCBI Taxonomy" id="2781853"/>
    <lineage>
        <taxon>Bacteria</taxon>
        <taxon>Bacillati</taxon>
        <taxon>Cyanobacteriota</taxon>
        <taxon>Cyanophyceae</taxon>
        <taxon>Synechococcales</taxon>
        <taxon>Petrachlorosaceae</taxon>
        <taxon>Petrachloros</taxon>
        <taxon>Petrachloros mirabilis</taxon>
    </lineage>
</organism>
<protein>
    <submittedName>
        <fullName evidence="7">Penicillin-binding protein 2</fullName>
    </submittedName>
</protein>
<dbReference type="SUPFAM" id="SSF56519">
    <property type="entry name" value="Penicillin binding protein dimerisation domain"/>
    <property type="match status" value="1"/>
</dbReference>
<evidence type="ECO:0000256" key="1">
    <source>
        <dbReference type="ARBA" id="ARBA00004370"/>
    </source>
</evidence>
<dbReference type="Gene3D" id="3.90.1310.10">
    <property type="entry name" value="Penicillin-binding protein 2a (Domain 2)"/>
    <property type="match status" value="1"/>
</dbReference>
<keyword evidence="4" id="KW-0812">Transmembrane</keyword>
<name>A0A8K2ACJ9_9CYAN</name>
<dbReference type="RefSeq" id="WP_161823973.1">
    <property type="nucleotide sequence ID" value="NZ_WVIC01000004.1"/>
</dbReference>
<dbReference type="SUPFAM" id="SSF56601">
    <property type="entry name" value="beta-lactamase/transpeptidase-like"/>
    <property type="match status" value="1"/>
</dbReference>
<evidence type="ECO:0000256" key="4">
    <source>
        <dbReference type="SAM" id="Phobius"/>
    </source>
</evidence>
<evidence type="ECO:0000313" key="8">
    <source>
        <dbReference type="Proteomes" id="UP000607397"/>
    </source>
</evidence>
<proteinExistence type="inferred from homology"/>
<dbReference type="InterPro" id="IPR036138">
    <property type="entry name" value="PBP_dimer_sf"/>
</dbReference>
<dbReference type="PANTHER" id="PTHR30627:SF1">
    <property type="entry name" value="PEPTIDOGLYCAN D,D-TRANSPEPTIDASE FTSI"/>
    <property type="match status" value="1"/>
</dbReference>
<dbReference type="Gene3D" id="3.40.710.10">
    <property type="entry name" value="DD-peptidase/beta-lactamase superfamily"/>
    <property type="match status" value="1"/>
</dbReference>
<sequence length="604" mass="66522">MTASSSRSRRQQIRARIQARQPANQPGYRWRTWLVWCVLFVGQLGLSARLVWLQVNEAPRLKQYAQGQQLALLAPRTKRHPIVDINGQLLAKDEPIFQLFVHPYLMEEHNEDPAVVAAKLGEILGTPATELLDLFQTAESGIPVQDRLPEDVAEKIWRLGINGVDLLQKWQRRYPTQELTAGILGYVDFENQGQAGLEYSQNGLLEAESRPWLISRDGMGLTLPDRFPLEPLNSQDLTLKLTLNTRLQWAARTALAKKMQEFNASRGTVIVMDVQNGSLAALVSEPSFNPEEYYKADPALFRNWAVTDLYEPGSTFKPINVAVALELGGIEANSVIFDEGRITVGGWPIQNNDGMGRGALTITQIMEYSSNVAMVRMMERVKATAYFDFMKKLGLGQMTGTDLPFETAGQFKERQQFVDYGIEPATTSFGQGFSLTPLQMAQLHGAIANGGILVTPHIIDGMYNIEGERVQSMNLIKPRRVFSQKNADSVRQMMGSVVANGTGQSAKIPGYRLGGKTGTAQKAIDGVYSNERITSFAASFPLEEPQYVILAVVDNPKGGNAYGSTVAAPIVKEVIEAVIAIQGIPPTHPEEMTQPAESVAGSTD</sequence>
<evidence type="ECO:0000259" key="6">
    <source>
        <dbReference type="Pfam" id="PF03717"/>
    </source>
</evidence>
<keyword evidence="3 4" id="KW-0472">Membrane</keyword>
<dbReference type="InterPro" id="IPR050515">
    <property type="entry name" value="Beta-lactam/transpept"/>
</dbReference>
<keyword evidence="4" id="KW-1133">Transmembrane helix</keyword>
<feature type="transmembrane region" description="Helical" evidence="4">
    <location>
        <begin position="33"/>
        <end position="52"/>
    </location>
</feature>
<reference evidence="7" key="1">
    <citation type="submission" date="2019-12" db="EMBL/GenBank/DDBJ databases">
        <title>High-Quality draft genome sequences of three cyanobacteria isolated from the limestone walls of the Old Cathedral of Coimbra.</title>
        <authorList>
            <person name="Tiago I."/>
            <person name="Soares F."/>
            <person name="Portugal A."/>
        </authorList>
    </citation>
    <scope>NUCLEOTIDE SEQUENCE [LARGE SCALE GENOMIC DNA]</scope>
    <source>
        <strain evidence="7">C</strain>
    </source>
</reference>
<dbReference type="EMBL" id="WVIC01000004">
    <property type="protein sequence ID" value="NCJ05494.1"/>
    <property type="molecule type" value="Genomic_DNA"/>
</dbReference>
<dbReference type="Proteomes" id="UP000607397">
    <property type="component" value="Unassembled WGS sequence"/>
</dbReference>
<accession>A0A8K2ACJ9</accession>
<dbReference type="GO" id="GO:0005886">
    <property type="term" value="C:plasma membrane"/>
    <property type="evidence" value="ECO:0007669"/>
    <property type="project" value="TreeGrafter"/>
</dbReference>
<dbReference type="InterPro" id="IPR012338">
    <property type="entry name" value="Beta-lactam/transpept-like"/>
</dbReference>
<dbReference type="Pfam" id="PF00905">
    <property type="entry name" value="Transpeptidase"/>
    <property type="match status" value="1"/>
</dbReference>
<dbReference type="PANTHER" id="PTHR30627">
    <property type="entry name" value="PEPTIDOGLYCAN D,D-TRANSPEPTIDASE"/>
    <property type="match status" value="1"/>
</dbReference>
<keyword evidence="8" id="KW-1185">Reference proteome</keyword>
<dbReference type="GO" id="GO:0008658">
    <property type="term" value="F:penicillin binding"/>
    <property type="evidence" value="ECO:0007669"/>
    <property type="project" value="InterPro"/>
</dbReference>
<dbReference type="AlphaFoldDB" id="A0A8K2ACJ9"/>
<evidence type="ECO:0000313" key="7">
    <source>
        <dbReference type="EMBL" id="NCJ05494.1"/>
    </source>
</evidence>
<dbReference type="InterPro" id="IPR005311">
    <property type="entry name" value="PBP_dimer"/>
</dbReference>
<evidence type="ECO:0000256" key="2">
    <source>
        <dbReference type="ARBA" id="ARBA00007171"/>
    </source>
</evidence>
<dbReference type="InterPro" id="IPR001460">
    <property type="entry name" value="PCN-bd_Tpept"/>
</dbReference>
<evidence type="ECO:0000256" key="3">
    <source>
        <dbReference type="ARBA" id="ARBA00023136"/>
    </source>
</evidence>
<dbReference type="Pfam" id="PF03717">
    <property type="entry name" value="PBP_dimer"/>
    <property type="match status" value="1"/>
</dbReference>